<gene>
    <name evidence="1" type="ORF">SAMN05444163_8085</name>
</gene>
<dbReference type="EMBL" id="LT629693">
    <property type="protein sequence ID" value="SDK42743.1"/>
    <property type="molecule type" value="Genomic_DNA"/>
</dbReference>
<dbReference type="Proteomes" id="UP000198803">
    <property type="component" value="Chromosome I"/>
</dbReference>
<name>A0ABY0QH97_9BRAD</name>
<protein>
    <submittedName>
        <fullName evidence="1">Uncharacterized protein</fullName>
    </submittedName>
</protein>
<keyword evidence="2" id="KW-1185">Reference proteome</keyword>
<evidence type="ECO:0000313" key="1">
    <source>
        <dbReference type="EMBL" id="SDK42743.1"/>
    </source>
</evidence>
<dbReference type="RefSeq" id="WP_091977228.1">
    <property type="nucleotide sequence ID" value="NZ_LT629693.1"/>
</dbReference>
<accession>A0ABY0QH97</accession>
<reference evidence="1 2" key="1">
    <citation type="submission" date="2016-10" db="EMBL/GenBank/DDBJ databases">
        <authorList>
            <person name="Varghese N."/>
            <person name="Submissions S."/>
        </authorList>
    </citation>
    <scope>NUCLEOTIDE SEQUENCE [LARGE SCALE GENOMIC DNA]</scope>
    <source>
        <strain evidence="1 2">GAS524</strain>
    </source>
</reference>
<sequence>MNDEAAKAARLMKVVEVMVAELQRQGVAEALADLGFDPTPLAESVIKAADGDVIDLSSRRDR</sequence>
<proteinExistence type="predicted"/>
<organism evidence="1 2">
    <name type="scientific">Bradyrhizobium ottawaense</name>
    <dbReference type="NCBI Taxonomy" id="931866"/>
    <lineage>
        <taxon>Bacteria</taxon>
        <taxon>Pseudomonadati</taxon>
        <taxon>Pseudomonadota</taxon>
        <taxon>Alphaproteobacteria</taxon>
        <taxon>Hyphomicrobiales</taxon>
        <taxon>Nitrobacteraceae</taxon>
        <taxon>Bradyrhizobium</taxon>
    </lineage>
</organism>
<evidence type="ECO:0000313" key="2">
    <source>
        <dbReference type="Proteomes" id="UP000198803"/>
    </source>
</evidence>